<accession>A0AAN9YGJ4</accession>
<organism evidence="6 7">
    <name type="scientific">Diatrype stigma</name>
    <dbReference type="NCBI Taxonomy" id="117547"/>
    <lineage>
        <taxon>Eukaryota</taxon>
        <taxon>Fungi</taxon>
        <taxon>Dikarya</taxon>
        <taxon>Ascomycota</taxon>
        <taxon>Pezizomycotina</taxon>
        <taxon>Sordariomycetes</taxon>
        <taxon>Xylariomycetidae</taxon>
        <taxon>Xylariales</taxon>
        <taxon>Diatrypaceae</taxon>
        <taxon>Diatrype</taxon>
    </lineage>
</organism>
<keyword evidence="7" id="KW-1185">Reference proteome</keyword>
<dbReference type="GO" id="GO:0000981">
    <property type="term" value="F:DNA-binding transcription factor activity, RNA polymerase II-specific"/>
    <property type="evidence" value="ECO:0007669"/>
    <property type="project" value="TreeGrafter"/>
</dbReference>
<dbReference type="SMART" id="SM00906">
    <property type="entry name" value="Fungal_trans"/>
    <property type="match status" value="1"/>
</dbReference>
<evidence type="ECO:0000256" key="2">
    <source>
        <dbReference type="ARBA" id="ARBA00023163"/>
    </source>
</evidence>
<evidence type="ECO:0000256" key="4">
    <source>
        <dbReference type="SAM" id="Phobius"/>
    </source>
</evidence>
<protein>
    <recommendedName>
        <fullName evidence="5">Xylanolytic transcriptional activator regulatory domain-containing protein</fullName>
    </recommendedName>
</protein>
<dbReference type="GO" id="GO:0000978">
    <property type="term" value="F:RNA polymerase II cis-regulatory region sequence-specific DNA binding"/>
    <property type="evidence" value="ECO:0007669"/>
    <property type="project" value="TreeGrafter"/>
</dbReference>
<gene>
    <name evidence="6" type="ORF">SLS62_010945</name>
</gene>
<evidence type="ECO:0000313" key="7">
    <source>
        <dbReference type="Proteomes" id="UP001320420"/>
    </source>
</evidence>
<dbReference type="GO" id="GO:0008270">
    <property type="term" value="F:zinc ion binding"/>
    <property type="evidence" value="ECO:0007669"/>
    <property type="project" value="InterPro"/>
</dbReference>
<evidence type="ECO:0000313" key="6">
    <source>
        <dbReference type="EMBL" id="KAK7740887.1"/>
    </source>
</evidence>
<dbReference type="GO" id="GO:0000435">
    <property type="term" value="P:positive regulation of transcription from RNA polymerase II promoter by galactose"/>
    <property type="evidence" value="ECO:0007669"/>
    <property type="project" value="TreeGrafter"/>
</dbReference>
<evidence type="ECO:0000256" key="3">
    <source>
        <dbReference type="ARBA" id="ARBA00023242"/>
    </source>
</evidence>
<sequence length="583" mass="63829">MRDIVVFIGDCAPLSFFQTVRQIVISRVDPHAFAPQTSRFSMLENTSTVEPSIAPGSLPAIDPQTLSELLSTFASVTSGLVDLIDQDRFASHVPTWIGDRSQEPQDISSAVNYLVLAIGAQTGAQDLAAQYFHHAKALALASLDGNLGIGTVQAFALITLYMLRACQINGAFLFFGIAARAAYSIGAHRAEVNSRFESELCTQSQIRNRMWKSLRILDLFLSVSQGRPPATSDMDCTVPYKTIDAEGHEVFDLLDASGQIFLITERVVLEVYSRRKITLQLTEGISRELRDWSARWLAPLKSIVSTTSNQENGAEVAGACHVLSSYYYCVILVSRPFLVYELYRRVPEDMGRLGDSRTETNTGRCKLANACIDAACLMSESVLDLVERGALDRRSPLLVSWLFASTLVIGVGLLGGFGRILDRYVRMAISALEFFAEEDTHAMQYSFIAKSLLSSAQQYLETKEARERIRITEGSSQLFGLIPKDETSFNASMPSDALNGLRTAAGPSDGNCPSSLASASRIVESPFADIDSSIFPLYDPLAIHPGFSPLAANPQDQVDHVFGTLNLFPLLEGNGHIDLAHYL</sequence>
<dbReference type="Proteomes" id="UP001320420">
    <property type="component" value="Unassembled WGS sequence"/>
</dbReference>
<dbReference type="CDD" id="cd12148">
    <property type="entry name" value="fungal_TF_MHR"/>
    <property type="match status" value="1"/>
</dbReference>
<dbReference type="PANTHER" id="PTHR47424">
    <property type="entry name" value="REGULATORY PROTEIN GAL4"/>
    <property type="match status" value="1"/>
</dbReference>
<dbReference type="PANTHER" id="PTHR47424:SF9">
    <property type="entry name" value="TAH-2"/>
    <property type="match status" value="1"/>
</dbReference>
<dbReference type="GO" id="GO:0005634">
    <property type="term" value="C:nucleus"/>
    <property type="evidence" value="ECO:0007669"/>
    <property type="project" value="TreeGrafter"/>
</dbReference>
<keyword evidence="2" id="KW-0804">Transcription</keyword>
<keyword evidence="1" id="KW-0805">Transcription regulation</keyword>
<evidence type="ECO:0000259" key="5">
    <source>
        <dbReference type="SMART" id="SM00906"/>
    </source>
</evidence>
<comment type="caution">
    <text evidence="6">The sequence shown here is derived from an EMBL/GenBank/DDBJ whole genome shotgun (WGS) entry which is preliminary data.</text>
</comment>
<dbReference type="GO" id="GO:0006351">
    <property type="term" value="P:DNA-templated transcription"/>
    <property type="evidence" value="ECO:0007669"/>
    <property type="project" value="InterPro"/>
</dbReference>
<keyword evidence="4" id="KW-0472">Membrane</keyword>
<dbReference type="AlphaFoldDB" id="A0AAN9YGJ4"/>
<dbReference type="EMBL" id="JAKJXP020000157">
    <property type="protein sequence ID" value="KAK7740887.1"/>
    <property type="molecule type" value="Genomic_DNA"/>
</dbReference>
<feature type="domain" description="Xylanolytic transcriptional activator regulatory" evidence="5">
    <location>
        <begin position="171"/>
        <end position="247"/>
    </location>
</feature>
<keyword evidence="4" id="KW-1133">Transmembrane helix</keyword>
<dbReference type="Pfam" id="PF04082">
    <property type="entry name" value="Fungal_trans"/>
    <property type="match status" value="1"/>
</dbReference>
<keyword evidence="4" id="KW-0812">Transmembrane</keyword>
<reference evidence="6 7" key="1">
    <citation type="submission" date="2024-02" db="EMBL/GenBank/DDBJ databases">
        <title>De novo assembly and annotation of 12 fungi associated with fruit tree decline syndrome in Ontario, Canada.</title>
        <authorList>
            <person name="Sulman M."/>
            <person name="Ellouze W."/>
            <person name="Ilyukhin E."/>
        </authorList>
    </citation>
    <scope>NUCLEOTIDE SEQUENCE [LARGE SCALE GENOMIC DNA]</scope>
    <source>
        <strain evidence="6 7">M11/M66-122</strain>
    </source>
</reference>
<proteinExistence type="predicted"/>
<dbReference type="InterPro" id="IPR051127">
    <property type="entry name" value="Fungal_SecMet_Regulators"/>
</dbReference>
<dbReference type="InterPro" id="IPR007219">
    <property type="entry name" value="XnlR_reg_dom"/>
</dbReference>
<keyword evidence="3" id="KW-0539">Nucleus</keyword>
<name>A0AAN9YGJ4_9PEZI</name>
<feature type="transmembrane region" description="Helical" evidence="4">
    <location>
        <begin position="398"/>
        <end position="417"/>
    </location>
</feature>
<evidence type="ECO:0000256" key="1">
    <source>
        <dbReference type="ARBA" id="ARBA00023015"/>
    </source>
</evidence>